<dbReference type="AlphaFoldDB" id="A0A5R9R7A4"/>
<dbReference type="PANTHER" id="PTHR43792">
    <property type="entry name" value="GNAT FAMILY, PUTATIVE (AFU_ORTHOLOGUE AFUA_3G00765)-RELATED-RELATED"/>
    <property type="match status" value="1"/>
</dbReference>
<keyword evidence="2" id="KW-0012">Acyltransferase</keyword>
<name>A0A5R9R7A4_9PSED</name>
<comment type="caution">
    <text evidence="5">The sequence shown here is derived from an EMBL/GenBank/DDBJ whole genome shotgun (WGS) entry which is preliminary data.</text>
</comment>
<dbReference type="RefSeq" id="WP_138521593.1">
    <property type="nucleotide sequence ID" value="NZ_JAOCBK010000005.1"/>
</dbReference>
<evidence type="ECO:0000313" key="5">
    <source>
        <dbReference type="EMBL" id="TLX78778.1"/>
    </source>
</evidence>
<accession>A0A5R9R7A4</accession>
<dbReference type="Gene3D" id="3.40.630.30">
    <property type="match status" value="1"/>
</dbReference>
<dbReference type="InterPro" id="IPR000182">
    <property type="entry name" value="GNAT_dom"/>
</dbReference>
<evidence type="ECO:0000256" key="3">
    <source>
        <dbReference type="ARBA" id="ARBA00038502"/>
    </source>
</evidence>
<proteinExistence type="inferred from homology"/>
<evidence type="ECO:0000259" key="4">
    <source>
        <dbReference type="Pfam" id="PF13302"/>
    </source>
</evidence>
<protein>
    <submittedName>
        <fullName evidence="5">GNAT family N-acetyltransferase</fullName>
    </submittedName>
</protein>
<keyword evidence="6" id="KW-1185">Reference proteome</keyword>
<keyword evidence="1 5" id="KW-0808">Transferase</keyword>
<reference evidence="5 6" key="1">
    <citation type="submission" date="2019-04" db="EMBL/GenBank/DDBJ databases">
        <authorList>
            <person name="Li M."/>
        </authorList>
    </citation>
    <scope>NUCLEOTIDE SEQUENCE [LARGE SCALE GENOMIC DNA]</scope>
    <source>
        <strain evidence="5 6">LAM1902</strain>
    </source>
</reference>
<dbReference type="InterPro" id="IPR051531">
    <property type="entry name" value="N-acetyltransferase"/>
</dbReference>
<dbReference type="OrthoDB" id="9804153at2"/>
<evidence type="ECO:0000256" key="2">
    <source>
        <dbReference type="ARBA" id="ARBA00023315"/>
    </source>
</evidence>
<organism evidence="5 6">
    <name type="scientific">Pseudomonas nicosulfuronedens</name>
    <dbReference type="NCBI Taxonomy" id="2571105"/>
    <lineage>
        <taxon>Bacteria</taxon>
        <taxon>Pseudomonadati</taxon>
        <taxon>Pseudomonadota</taxon>
        <taxon>Gammaproteobacteria</taxon>
        <taxon>Pseudomonadales</taxon>
        <taxon>Pseudomonadaceae</taxon>
        <taxon>Pseudomonas</taxon>
    </lineage>
</organism>
<dbReference type="SUPFAM" id="SSF55729">
    <property type="entry name" value="Acyl-CoA N-acyltransferases (Nat)"/>
    <property type="match status" value="1"/>
</dbReference>
<dbReference type="InterPro" id="IPR016181">
    <property type="entry name" value="Acyl_CoA_acyltransferase"/>
</dbReference>
<dbReference type="PANTHER" id="PTHR43792:SF8">
    <property type="entry name" value="[RIBOSOMAL PROTEIN US5]-ALANINE N-ACETYLTRANSFERASE"/>
    <property type="match status" value="1"/>
</dbReference>
<sequence>MDSQSPPILRTERLLLTPVQLTDAPTIQRLFPHWEVVRYLDRRVPWPYPADGALVYVRDVVLPAMARGEEWHWMIRLATQPDDAIGNISLFDQPGNHRGFWLAPAWQGQGYMSEACEAISRFWFLTLGRPLMQVPKAIPNEGSRRISEREGMRLVGRDEGHFVSGVLPRETWELTREEWLARHADD</sequence>
<dbReference type="GO" id="GO:0016747">
    <property type="term" value="F:acyltransferase activity, transferring groups other than amino-acyl groups"/>
    <property type="evidence" value="ECO:0007669"/>
    <property type="project" value="InterPro"/>
</dbReference>
<dbReference type="Proteomes" id="UP000306635">
    <property type="component" value="Unassembled WGS sequence"/>
</dbReference>
<comment type="similarity">
    <text evidence="3">Belongs to the acetyltransferase family. RimJ subfamily.</text>
</comment>
<evidence type="ECO:0000256" key="1">
    <source>
        <dbReference type="ARBA" id="ARBA00022679"/>
    </source>
</evidence>
<gene>
    <name evidence="5" type="ORF">FAS41_09565</name>
</gene>
<dbReference type="Pfam" id="PF13302">
    <property type="entry name" value="Acetyltransf_3"/>
    <property type="match status" value="1"/>
</dbReference>
<evidence type="ECO:0000313" key="6">
    <source>
        <dbReference type="Proteomes" id="UP000306635"/>
    </source>
</evidence>
<dbReference type="EMBL" id="SWDV01000010">
    <property type="protein sequence ID" value="TLX78778.1"/>
    <property type="molecule type" value="Genomic_DNA"/>
</dbReference>
<feature type="domain" description="N-acetyltransferase" evidence="4">
    <location>
        <begin position="13"/>
        <end position="153"/>
    </location>
</feature>